<evidence type="ECO:0000256" key="7">
    <source>
        <dbReference type="ARBA" id="ARBA00023270"/>
    </source>
</evidence>
<dbReference type="CDD" id="cd00956">
    <property type="entry name" value="Transaldolase_FSA"/>
    <property type="match status" value="1"/>
</dbReference>
<keyword evidence="5 9" id="KW-0808">Transferase</keyword>
<dbReference type="PROSITE" id="PS01054">
    <property type="entry name" value="TRANSALDOLASE_1"/>
    <property type="match status" value="1"/>
</dbReference>
<dbReference type="GO" id="GO:0016832">
    <property type="term" value="F:aldehyde-lyase activity"/>
    <property type="evidence" value="ECO:0007669"/>
    <property type="project" value="InterPro"/>
</dbReference>
<dbReference type="Gene3D" id="3.20.20.70">
    <property type="entry name" value="Aldolase class I"/>
    <property type="match status" value="1"/>
</dbReference>
<dbReference type="Proteomes" id="UP000322876">
    <property type="component" value="Unassembled WGS sequence"/>
</dbReference>
<sequence>MKIFLDTANIEEIKEAVSYGVVDGVTTNPSLIAKENRDLKSTIKEICDIVQGPVSAEVIATDLEGMLKEARELAKLDENVVVKIPFTEEGLKATYILTQEGIDVNMTLIFSPNQALLACKAGARYISPFAGRLDDIGHNGLDIVLACQEIVINYDFDTEVIAASIRHPMHVQEAALNGVDIATIPFKVLKQLFKHPLTDIGLEKFLADWEKATKNK</sequence>
<dbReference type="GO" id="GO:0004801">
    <property type="term" value="F:transaldolase activity"/>
    <property type="evidence" value="ECO:0007669"/>
    <property type="project" value="UniProtKB-UniRule"/>
</dbReference>
<dbReference type="OrthoDB" id="9807051at2"/>
<evidence type="ECO:0000256" key="8">
    <source>
        <dbReference type="ARBA" id="ARBA00048810"/>
    </source>
</evidence>
<dbReference type="SUPFAM" id="SSF51569">
    <property type="entry name" value="Aldolase"/>
    <property type="match status" value="1"/>
</dbReference>
<evidence type="ECO:0000256" key="3">
    <source>
        <dbReference type="ARBA" id="ARBA00005740"/>
    </source>
</evidence>
<evidence type="ECO:0000256" key="2">
    <source>
        <dbReference type="ARBA" id="ARBA00004857"/>
    </source>
</evidence>
<dbReference type="InterPro" id="IPR033919">
    <property type="entry name" value="TSA/FSA_arc/bac"/>
</dbReference>
<gene>
    <name evidence="10" type="primary">fsa</name>
    <name evidence="9" type="synonym">tal</name>
    <name evidence="10" type="ORF">FHQ18_03405</name>
</gene>
<dbReference type="EC" id="2.2.1.2" evidence="9"/>
<evidence type="ECO:0000313" key="11">
    <source>
        <dbReference type="Proteomes" id="UP000322876"/>
    </source>
</evidence>
<dbReference type="AlphaFoldDB" id="A0A5A8F5N9"/>
<organism evidence="10 11">
    <name type="scientific">Deferribacter autotrophicus</name>
    <dbReference type="NCBI Taxonomy" id="500465"/>
    <lineage>
        <taxon>Bacteria</taxon>
        <taxon>Pseudomonadati</taxon>
        <taxon>Deferribacterota</taxon>
        <taxon>Deferribacteres</taxon>
        <taxon>Deferribacterales</taxon>
        <taxon>Deferribacteraceae</taxon>
        <taxon>Deferribacter</taxon>
    </lineage>
</organism>
<dbReference type="FunFam" id="3.20.20.70:FF:000018">
    <property type="entry name" value="Probable transaldolase"/>
    <property type="match status" value="1"/>
</dbReference>
<dbReference type="GO" id="GO:0006098">
    <property type="term" value="P:pentose-phosphate shunt"/>
    <property type="evidence" value="ECO:0007669"/>
    <property type="project" value="UniProtKB-UniRule"/>
</dbReference>
<keyword evidence="7 9" id="KW-0704">Schiff base</keyword>
<dbReference type="RefSeq" id="WP_149265768.1">
    <property type="nucleotide sequence ID" value="NZ_VFJB01000003.1"/>
</dbReference>
<dbReference type="PROSITE" id="PS00958">
    <property type="entry name" value="TRANSALDOLASE_2"/>
    <property type="match status" value="1"/>
</dbReference>
<name>A0A5A8F5N9_9BACT</name>
<dbReference type="UniPathway" id="UPA00115">
    <property type="reaction ID" value="UER00414"/>
</dbReference>
<comment type="function">
    <text evidence="9">Transaldolase is important for the balance of metabolites in the pentose-phosphate pathway.</text>
</comment>
<dbReference type="GO" id="GO:0042182">
    <property type="term" value="P:ketone catabolic process"/>
    <property type="evidence" value="ECO:0007669"/>
    <property type="project" value="UniProtKB-ARBA"/>
</dbReference>
<evidence type="ECO:0000256" key="6">
    <source>
        <dbReference type="ARBA" id="ARBA00023126"/>
    </source>
</evidence>
<dbReference type="InterPro" id="IPR018225">
    <property type="entry name" value="Transaldolase_AS"/>
</dbReference>
<keyword evidence="11" id="KW-1185">Reference proteome</keyword>
<evidence type="ECO:0000313" key="10">
    <source>
        <dbReference type="EMBL" id="KAA0259010.1"/>
    </source>
</evidence>
<dbReference type="Pfam" id="PF00923">
    <property type="entry name" value="TAL_FSA"/>
    <property type="match status" value="1"/>
</dbReference>
<dbReference type="InterPro" id="IPR022999">
    <property type="entry name" value="Transaldolase_3B"/>
</dbReference>
<dbReference type="GO" id="GO:0005737">
    <property type="term" value="C:cytoplasm"/>
    <property type="evidence" value="ECO:0007669"/>
    <property type="project" value="UniProtKB-SubCell"/>
</dbReference>
<comment type="similarity">
    <text evidence="3 9">Belongs to the transaldolase family. Type 3B subfamily.</text>
</comment>
<evidence type="ECO:0000256" key="5">
    <source>
        <dbReference type="ARBA" id="ARBA00022679"/>
    </source>
</evidence>
<evidence type="ECO:0000256" key="1">
    <source>
        <dbReference type="ARBA" id="ARBA00004496"/>
    </source>
</evidence>
<protein>
    <recommendedName>
        <fullName evidence="9">Probable transaldolase</fullName>
        <ecNumber evidence="9">2.2.1.2</ecNumber>
    </recommendedName>
</protein>
<feature type="active site" description="Schiff-base intermediate with substrate" evidence="9">
    <location>
        <position position="83"/>
    </location>
</feature>
<dbReference type="GO" id="GO:0005975">
    <property type="term" value="P:carbohydrate metabolic process"/>
    <property type="evidence" value="ECO:0007669"/>
    <property type="project" value="InterPro"/>
</dbReference>
<comment type="subcellular location">
    <subcellularLocation>
        <location evidence="1 9">Cytoplasm</location>
    </subcellularLocation>
</comment>
<keyword evidence="6 9" id="KW-0570">Pentose shunt</keyword>
<evidence type="ECO:0000256" key="9">
    <source>
        <dbReference type="HAMAP-Rule" id="MF_00494"/>
    </source>
</evidence>
<dbReference type="InterPro" id="IPR004731">
    <property type="entry name" value="Transaldolase_3B/F6P_aldolase"/>
</dbReference>
<dbReference type="EMBL" id="VFJB01000003">
    <property type="protein sequence ID" value="KAA0259010.1"/>
    <property type="molecule type" value="Genomic_DNA"/>
</dbReference>
<dbReference type="PANTHER" id="PTHR10683">
    <property type="entry name" value="TRANSALDOLASE"/>
    <property type="match status" value="1"/>
</dbReference>
<reference evidence="10 11" key="1">
    <citation type="submission" date="2019-06" db="EMBL/GenBank/DDBJ databases">
        <title>Genomic insights into carbon and energy metabolism of Deferribacter autotrophicus revealed new metabolic traits in the phylum Deferribacteres.</title>
        <authorList>
            <person name="Slobodkin A.I."/>
            <person name="Slobodkina G.B."/>
            <person name="Allioux M."/>
            <person name="Alain K."/>
            <person name="Jebbar M."/>
            <person name="Shadrin V."/>
            <person name="Kublanov I.V."/>
            <person name="Toshchakov S.V."/>
            <person name="Bonch-Osmolovskaya E.A."/>
        </authorList>
    </citation>
    <scope>NUCLEOTIDE SEQUENCE [LARGE SCALE GENOMIC DNA]</scope>
    <source>
        <strain evidence="10 11">SL50</strain>
    </source>
</reference>
<proteinExistence type="inferred from homology"/>
<comment type="caution">
    <text evidence="10">The sequence shown here is derived from an EMBL/GenBank/DDBJ whole genome shotgun (WGS) entry which is preliminary data.</text>
</comment>
<keyword evidence="4 9" id="KW-0963">Cytoplasm</keyword>
<dbReference type="InterPro" id="IPR001585">
    <property type="entry name" value="TAL/FSA"/>
</dbReference>
<comment type="pathway">
    <text evidence="2 9">Carbohydrate degradation; pentose phosphate pathway; D-glyceraldehyde 3-phosphate and beta-D-fructose 6-phosphate from D-ribose 5-phosphate and D-xylulose 5-phosphate (non-oxidative stage): step 2/3.</text>
</comment>
<accession>A0A5A8F5N9</accession>
<evidence type="ECO:0000256" key="4">
    <source>
        <dbReference type="ARBA" id="ARBA00022490"/>
    </source>
</evidence>
<dbReference type="NCBIfam" id="TIGR00875">
    <property type="entry name" value="fsa_talC_mipB"/>
    <property type="match status" value="1"/>
</dbReference>
<dbReference type="HAMAP" id="MF_00494">
    <property type="entry name" value="Transaldolase_3b"/>
    <property type="match status" value="1"/>
</dbReference>
<dbReference type="InterPro" id="IPR013785">
    <property type="entry name" value="Aldolase_TIM"/>
</dbReference>
<dbReference type="PANTHER" id="PTHR10683:SF40">
    <property type="entry name" value="FRUCTOSE-6-PHOSPHATE ALDOLASE 1-RELATED"/>
    <property type="match status" value="1"/>
</dbReference>
<comment type="catalytic activity">
    <reaction evidence="8 9">
        <text>D-sedoheptulose 7-phosphate + D-glyceraldehyde 3-phosphate = D-erythrose 4-phosphate + beta-D-fructose 6-phosphate</text>
        <dbReference type="Rhea" id="RHEA:17053"/>
        <dbReference type="ChEBI" id="CHEBI:16897"/>
        <dbReference type="ChEBI" id="CHEBI:57483"/>
        <dbReference type="ChEBI" id="CHEBI:57634"/>
        <dbReference type="ChEBI" id="CHEBI:59776"/>
        <dbReference type="EC" id="2.2.1.2"/>
    </reaction>
</comment>